<feature type="domain" description="Reverse transcriptase zinc-binding" evidence="1">
    <location>
        <begin position="193"/>
        <end position="276"/>
    </location>
</feature>
<dbReference type="PANTHER" id="PTHR36617">
    <property type="entry name" value="PROTEIN, PUTATIVE-RELATED"/>
    <property type="match status" value="1"/>
</dbReference>
<dbReference type="EMBL" id="CM029048">
    <property type="protein sequence ID" value="KAG2578103.1"/>
    <property type="molecule type" value="Genomic_DNA"/>
</dbReference>
<protein>
    <recommendedName>
        <fullName evidence="1">Reverse transcriptase zinc-binding domain-containing protein</fullName>
    </recommendedName>
</protein>
<organism evidence="2 3">
    <name type="scientific">Panicum virgatum</name>
    <name type="common">Blackwell switchgrass</name>
    <dbReference type="NCBI Taxonomy" id="38727"/>
    <lineage>
        <taxon>Eukaryota</taxon>
        <taxon>Viridiplantae</taxon>
        <taxon>Streptophyta</taxon>
        <taxon>Embryophyta</taxon>
        <taxon>Tracheophyta</taxon>
        <taxon>Spermatophyta</taxon>
        <taxon>Magnoliopsida</taxon>
        <taxon>Liliopsida</taxon>
        <taxon>Poales</taxon>
        <taxon>Poaceae</taxon>
        <taxon>PACMAD clade</taxon>
        <taxon>Panicoideae</taxon>
        <taxon>Panicodae</taxon>
        <taxon>Paniceae</taxon>
        <taxon>Panicinae</taxon>
        <taxon>Panicum</taxon>
        <taxon>Panicum sect. Hiantes</taxon>
    </lineage>
</organism>
<accession>A0A8T0QZ87</accession>
<gene>
    <name evidence="2" type="ORF">PVAP13_6NG187906</name>
</gene>
<name>A0A8T0QZ87_PANVG</name>
<proteinExistence type="predicted"/>
<dbReference type="AlphaFoldDB" id="A0A8T0QZ87"/>
<reference evidence="2 3" key="1">
    <citation type="submission" date="2020-05" db="EMBL/GenBank/DDBJ databases">
        <title>WGS assembly of Panicum virgatum.</title>
        <authorList>
            <person name="Lovell J.T."/>
            <person name="Jenkins J."/>
            <person name="Shu S."/>
            <person name="Juenger T.E."/>
            <person name="Schmutz J."/>
        </authorList>
    </citation>
    <scope>NUCLEOTIDE SEQUENCE [LARGE SCALE GENOMIC DNA]</scope>
    <source>
        <strain evidence="3">cv. AP13</strain>
    </source>
</reference>
<comment type="caution">
    <text evidence="2">The sequence shown here is derived from an EMBL/GenBank/DDBJ whole genome shotgun (WGS) entry which is preliminary data.</text>
</comment>
<dbReference type="InterPro" id="IPR026960">
    <property type="entry name" value="RVT-Znf"/>
</dbReference>
<dbReference type="Proteomes" id="UP000823388">
    <property type="component" value="Chromosome 6N"/>
</dbReference>
<evidence type="ECO:0000259" key="1">
    <source>
        <dbReference type="Pfam" id="PF13966"/>
    </source>
</evidence>
<dbReference type="PANTHER" id="PTHR36617:SF7">
    <property type="entry name" value="OS01G0823550 PROTEIN"/>
    <property type="match status" value="1"/>
</dbReference>
<sequence length="328" mass="38965">MFFWQGTNKKRKYHMVKWEALARPKEWGGLGFLDVRVMNICQLAKWLERLETEEDSLCVGMLRKKYLGNRSIFQINRMSGSQFWRGLVSIRHWFQRGRTVRVRSGAQTSFWHDTWIGNCPLKIVFDQLYNFCRDTRVTVEQVLGDGHVHVEFRRLLNQQEFSEWEWMVERLALVSLCDGRDEMCWAFEKSGIYSTRSLYKALTFGGVEIGFLKDIWKARIPLKIQIFLWMVYHDRIQAAVQLKKRNWAGPEECKLCGELETVDHILSQCPVALFLWVFLKQTFGWAEIPKTFGELLENILLNSALWTLWKTRNDLSLQQPSSCQHRWW</sequence>
<evidence type="ECO:0000313" key="3">
    <source>
        <dbReference type="Proteomes" id="UP000823388"/>
    </source>
</evidence>
<keyword evidence="3" id="KW-1185">Reference proteome</keyword>
<dbReference type="Pfam" id="PF13966">
    <property type="entry name" value="zf-RVT"/>
    <property type="match status" value="1"/>
</dbReference>
<evidence type="ECO:0000313" key="2">
    <source>
        <dbReference type="EMBL" id="KAG2578103.1"/>
    </source>
</evidence>